<proteinExistence type="predicted"/>
<keyword evidence="5" id="KW-1185">Reference proteome</keyword>
<protein>
    <recommendedName>
        <fullName evidence="6">MULE transposase domain-containing protein</fullName>
    </recommendedName>
</protein>
<evidence type="ECO:0000313" key="1">
    <source>
        <dbReference type="EMBL" id="KAK8833744.1"/>
    </source>
</evidence>
<evidence type="ECO:0008006" key="6">
    <source>
        <dbReference type="Google" id="ProtNLM"/>
    </source>
</evidence>
<reference evidence="2 5" key="1">
    <citation type="submission" date="2024-04" db="EMBL/GenBank/DDBJ databases">
        <title>Tritrichomonas musculus Genome.</title>
        <authorList>
            <person name="Alves-Ferreira E."/>
            <person name="Grigg M."/>
            <person name="Lorenzi H."/>
            <person name="Galac M."/>
        </authorList>
    </citation>
    <scope>NUCLEOTIDE SEQUENCE [LARGE SCALE GENOMIC DNA]</scope>
    <source>
        <strain evidence="2 5">EAF2021</strain>
    </source>
</reference>
<dbReference type="InterPro" id="IPR032675">
    <property type="entry name" value="LRR_dom_sf"/>
</dbReference>
<name>A0ABR2GLD6_9EUKA</name>
<evidence type="ECO:0000313" key="4">
    <source>
        <dbReference type="EMBL" id="KAK8863482.1"/>
    </source>
</evidence>
<comment type="caution">
    <text evidence="2">The sequence shown here is derived from an EMBL/GenBank/DDBJ whole genome shotgun (WGS) entry which is preliminary data.</text>
</comment>
<gene>
    <name evidence="4" type="ORF">M9Y10_011166</name>
    <name evidence="2" type="ORF">M9Y10_025846</name>
    <name evidence="3" type="ORF">M9Y10_027776</name>
    <name evidence="1" type="ORF">M9Y10_040521</name>
</gene>
<dbReference type="InterPro" id="IPR026906">
    <property type="entry name" value="LRR_5"/>
</dbReference>
<sequence>MNGQANYLAQNGIIFSLDHNLKTASVISTSEISGDVLIPTTIIYQKNEYYIVSINEESFKNATIKSFSFENNSRVTTIQKDAFAYSTIESLNIPSSIINLQKGWCRSIVGLKRITIMPQNSKYIFLNNEMILSKDDIKDVNYNILVFARRDIQSVVIPSFINRIDSYAFSECSIESITIPTNVLIICEGAFYNCRKLKHINFSYDSKLEKIEKSAFLETSIQEIKIPAAVSVLGENWCNKETKIIKMTINTVGTFQTENFLQNTTIMRYRMKNGTFSKTILNSSRQHQKIEIIPENKNEFSLFDFITFAYSTYPQFITEPPERSTSKGIYLTLHSKPNKREICQEILSSRQKLYSIRIEIDENFKDIRVFVKDFLNYFNNDDNLLIFNLTAFNYDIFDKILLKQDSCSMLTSFGQYVSNKTVKCPIFLKYSFSKFQSKRTQRYKSKFSSTDNIIKMLQNIPGQLLFRYQQNGYGGYNFKFKNGQISTVNSISWIFPWASEVIQKVHYCQIDGSFKAFPGYSFCIFHGIYFNESIPFAFTLNPTENFQLYNLIFDCLDFYKIDSNIFKGRLVLADMGKQIKLFCQSFNMPRFICHRHLIERFGSNSPIGLMVARLLKSKNESEYLKISAEINAELKIYINYKKTYSQIDSITQKKIDKLKIMLSGLNGKEESNYYIFKWARWLRADFHMGRCSNHAEGAHGNINESINRRGNYNFSTGLSATINYILNYFQNKKTNHGKSFSIRHSKLIEKIINLLSSPSFNYKKYIIGCNCEDEFYNNSLYGVPFPCIHKIIAQIYLCDEIKDFSKLNSINIEDFIIYFLNMKINYSKNFSKEQIDQKVLEICNYYSKSVKINLDKNTTFSFIQKMLTIFCYRLPDPLEFNEDYTKNQFHCEETAPIVIKNNSTKFTKRKEKVKIDDLSFWTRNCVNDIQLLCKSKYYETVKEIIFIYKDIGERAYSICNDNYDLYISEIYLQSEMLFQNENEMPNILSKIGEFKIKCWLDADKLMNDHKFI</sequence>
<dbReference type="EMBL" id="JAPFFF010000328">
    <property type="protein sequence ID" value="KAK8834739.1"/>
    <property type="molecule type" value="Genomic_DNA"/>
</dbReference>
<organism evidence="2 5">
    <name type="scientific">Tritrichomonas musculus</name>
    <dbReference type="NCBI Taxonomy" id="1915356"/>
    <lineage>
        <taxon>Eukaryota</taxon>
        <taxon>Metamonada</taxon>
        <taxon>Parabasalia</taxon>
        <taxon>Tritrichomonadida</taxon>
        <taxon>Tritrichomonadidae</taxon>
        <taxon>Tritrichomonas</taxon>
    </lineage>
</organism>
<evidence type="ECO:0000313" key="2">
    <source>
        <dbReference type="EMBL" id="KAK8834739.1"/>
    </source>
</evidence>
<dbReference type="SUPFAM" id="SSF52058">
    <property type="entry name" value="L domain-like"/>
    <property type="match status" value="1"/>
</dbReference>
<evidence type="ECO:0000313" key="5">
    <source>
        <dbReference type="Proteomes" id="UP001470230"/>
    </source>
</evidence>
<accession>A0ABR2GLD6</accession>
<evidence type="ECO:0000313" key="3">
    <source>
        <dbReference type="EMBL" id="KAK8840944.1"/>
    </source>
</evidence>
<dbReference type="Gene3D" id="3.80.10.10">
    <property type="entry name" value="Ribonuclease Inhibitor"/>
    <property type="match status" value="1"/>
</dbReference>
<dbReference type="Proteomes" id="UP001470230">
    <property type="component" value="Unassembled WGS sequence"/>
</dbReference>
<dbReference type="Pfam" id="PF13306">
    <property type="entry name" value="LRR_5"/>
    <property type="match status" value="2"/>
</dbReference>
<dbReference type="EMBL" id="JAPFFF010000043">
    <property type="protein sequence ID" value="KAK8840944.1"/>
    <property type="molecule type" value="Genomic_DNA"/>
</dbReference>
<dbReference type="EMBL" id="JAPFFF010000675">
    <property type="protein sequence ID" value="KAK8833744.1"/>
    <property type="molecule type" value="Genomic_DNA"/>
</dbReference>
<dbReference type="EMBL" id="JAPFFF010000017">
    <property type="protein sequence ID" value="KAK8863482.1"/>
    <property type="molecule type" value="Genomic_DNA"/>
</dbReference>